<proteinExistence type="inferred from homology"/>
<dbReference type="SMART" id="SM00320">
    <property type="entry name" value="WD40"/>
    <property type="match status" value="9"/>
</dbReference>
<keyword evidence="2" id="KW-0963">Cytoplasm</keyword>
<accession>A0ABQ7Q2D9</accession>
<dbReference type="SUPFAM" id="SSF50978">
    <property type="entry name" value="WD40 repeat-like"/>
    <property type="match status" value="3"/>
</dbReference>
<dbReference type="InterPro" id="IPR019775">
    <property type="entry name" value="WD40_repeat_CS"/>
</dbReference>
<dbReference type="Pfam" id="PF00400">
    <property type="entry name" value="WD40"/>
    <property type="match status" value="1"/>
</dbReference>
<keyword evidence="10" id="KW-1185">Reference proteome</keyword>
<evidence type="ECO:0000256" key="6">
    <source>
        <dbReference type="ARBA" id="ARBA00038255"/>
    </source>
</evidence>
<dbReference type="PANTHER" id="PTHR14344">
    <property type="entry name" value="WD REPEAT PROTEIN"/>
    <property type="match status" value="1"/>
</dbReference>
<dbReference type="InterPro" id="IPR001680">
    <property type="entry name" value="WD40_rpt"/>
</dbReference>
<evidence type="ECO:0000313" key="9">
    <source>
        <dbReference type="EMBL" id="KAG7298905.1"/>
    </source>
</evidence>
<evidence type="ECO:0000313" key="10">
    <source>
        <dbReference type="Proteomes" id="UP000823941"/>
    </source>
</evidence>
<dbReference type="InterPro" id="IPR051973">
    <property type="entry name" value="tRNA_Anticodon_Mtase-Reg"/>
</dbReference>
<comment type="caution">
    <text evidence="9">The sequence shown here is derived from an EMBL/GenBank/DDBJ whole genome shotgun (WGS) entry which is preliminary data.</text>
</comment>
<evidence type="ECO:0000256" key="4">
    <source>
        <dbReference type="ARBA" id="ARBA00022694"/>
    </source>
</evidence>
<feature type="repeat" description="WD" evidence="8">
    <location>
        <begin position="183"/>
        <end position="214"/>
    </location>
</feature>
<sequence>MSVPIPHIIKTDITAVKLFGNIVLAGIGSWAHVYDLVSNKLLQTVHALRGQKIYGFIPSKDERNIIIFGGKQFSIASIDWSFDGDRKVLRLNPRVGPIICDDWLHAVVWTKEEEIAALTAHNVVQVWNTSQERLITSSHSKDNSILYSGCLVPLDDDVLVLAGTVFTDVIIHACSEAEPLMSLKGHRGVIFSISCDIQKQLIVTTSDDRSIRIWGPSTTVTTPANTKEYWKTVAYDSKYEVYGHTARVMRSYITDDLIISVGEDSVVCFWDFQGNILKKNMAHQNGCIWSLDADRNNLVTGGGDSSLVLHPLTVAKEYGEHEILHADVGNPKKIYFTTRRNIVILNERDELQFYDVELKSVTETHKLAHESTYKLMSLSSCKQFVAVADMAGNLDVFAETCKGEPTLRKLVNTKLKFGKILSMHWAGNRHLVVCSDNGNITVLASKGNEVETVTNFFLPQSKERWLTAAGIDSKSRLFAVGDRCGNVHIYIIGKNNPVKTLNKVHGRYGPTSITIKNNGIITTGRDGTIKHFDLTNDTVKYMKSIDLNFEWVEKFLDKNENIVCGFQERVFVVYDITNRSKLVEVPCGGGHRSWDAVRYIEQIQDNYDEFIKLIYLKNSELHESIFQLGKIVSRNIVNGSHTKEINCLQSHLLEDKSAMYFISGGEDTTLRISIYNTENGPSFHDSAIFKHLSSIRTVKTFNLDNNKILLVSAGGRAQICIKVIEFKDIENKLTVESEELVDYQVKGTDKERKGNQNWKSCGVDFDPEMRMMDIEVIKVDHGKFLIVAACSDAILRLYEFEYSDNKNSFKPAGEIKYHKTCILKTKTFRFQDKDILITCTTRGQVAFWNVTDNLTSNKIEHHINSNDAKPFYMTTTNKSGINSINAKELSKEEVIFATGGDDNAIHVNYIKFKEFKCVEKQGTKVDNFHCSEVTGLSFMDRNLILSTSIDQRITLSKYEINDDGLTCNFVSQRYSDVPDIQGIDVICETSDNATVCVFGKGLEVLNVDKPR</sequence>
<keyword evidence="3 8" id="KW-0853">WD repeat</keyword>
<dbReference type="InterPro" id="IPR036322">
    <property type="entry name" value="WD40_repeat_dom_sf"/>
</dbReference>
<comment type="subcellular location">
    <subcellularLocation>
        <location evidence="1">Cytoplasm</location>
    </subcellularLocation>
</comment>
<keyword evidence="5" id="KW-0677">Repeat</keyword>
<dbReference type="Proteomes" id="UP000823941">
    <property type="component" value="Chromosome 23"/>
</dbReference>
<evidence type="ECO:0000256" key="8">
    <source>
        <dbReference type="PROSITE-ProRule" id="PRU00221"/>
    </source>
</evidence>
<reference evidence="9 10" key="1">
    <citation type="submission" date="2021-06" db="EMBL/GenBank/DDBJ databases">
        <title>A haploid diamondback moth (Plutella xylostella L.) genome assembly resolves 31 chromosomes and identifies a diamide resistance mutation.</title>
        <authorList>
            <person name="Ward C.M."/>
            <person name="Perry K.D."/>
            <person name="Baker G."/>
            <person name="Powis K."/>
            <person name="Heckel D.G."/>
            <person name="Baxter S.W."/>
        </authorList>
    </citation>
    <scope>NUCLEOTIDE SEQUENCE [LARGE SCALE GENOMIC DNA]</scope>
    <source>
        <strain evidence="9 10">LV</strain>
        <tissue evidence="9">Single pupa</tissue>
    </source>
</reference>
<gene>
    <name evidence="9" type="ORF">JYU34_017363</name>
</gene>
<keyword evidence="4" id="KW-0819">tRNA processing</keyword>
<name>A0ABQ7Q2D9_PLUXY</name>
<dbReference type="InterPro" id="IPR015943">
    <property type="entry name" value="WD40/YVTN_repeat-like_dom_sf"/>
</dbReference>
<dbReference type="PROSITE" id="PS00678">
    <property type="entry name" value="WD_REPEATS_1"/>
    <property type="match status" value="1"/>
</dbReference>
<comment type="similarity">
    <text evidence="6">Belongs to the WD repeat WDR6 family.</text>
</comment>
<dbReference type="PANTHER" id="PTHR14344:SF3">
    <property type="entry name" value="WD REPEAT-CONTAINING PROTEIN 6"/>
    <property type="match status" value="1"/>
</dbReference>
<organism evidence="9 10">
    <name type="scientific">Plutella xylostella</name>
    <name type="common">Diamondback moth</name>
    <name type="synonym">Plutella maculipennis</name>
    <dbReference type="NCBI Taxonomy" id="51655"/>
    <lineage>
        <taxon>Eukaryota</taxon>
        <taxon>Metazoa</taxon>
        <taxon>Ecdysozoa</taxon>
        <taxon>Arthropoda</taxon>
        <taxon>Hexapoda</taxon>
        <taxon>Insecta</taxon>
        <taxon>Pterygota</taxon>
        <taxon>Neoptera</taxon>
        <taxon>Endopterygota</taxon>
        <taxon>Lepidoptera</taxon>
        <taxon>Glossata</taxon>
        <taxon>Ditrysia</taxon>
        <taxon>Yponomeutoidea</taxon>
        <taxon>Plutellidae</taxon>
        <taxon>Plutella</taxon>
    </lineage>
</organism>
<evidence type="ECO:0000256" key="5">
    <source>
        <dbReference type="ARBA" id="ARBA00022737"/>
    </source>
</evidence>
<evidence type="ECO:0000256" key="7">
    <source>
        <dbReference type="ARBA" id="ARBA00040154"/>
    </source>
</evidence>
<evidence type="ECO:0000256" key="3">
    <source>
        <dbReference type="ARBA" id="ARBA00022574"/>
    </source>
</evidence>
<evidence type="ECO:0000256" key="2">
    <source>
        <dbReference type="ARBA" id="ARBA00022490"/>
    </source>
</evidence>
<dbReference type="PROSITE" id="PS50082">
    <property type="entry name" value="WD_REPEATS_2"/>
    <property type="match status" value="1"/>
</dbReference>
<evidence type="ECO:0000256" key="1">
    <source>
        <dbReference type="ARBA" id="ARBA00004496"/>
    </source>
</evidence>
<dbReference type="PROSITE" id="PS50294">
    <property type="entry name" value="WD_REPEATS_REGION"/>
    <property type="match status" value="1"/>
</dbReference>
<protein>
    <recommendedName>
        <fullName evidence="7">tRNA (34-2'-O)-methyltransferase regulator WDR6</fullName>
    </recommendedName>
</protein>
<dbReference type="EMBL" id="JAHIBW010000023">
    <property type="protein sequence ID" value="KAG7298905.1"/>
    <property type="molecule type" value="Genomic_DNA"/>
</dbReference>
<dbReference type="Gene3D" id="2.130.10.10">
    <property type="entry name" value="YVTN repeat-like/Quinoprotein amine dehydrogenase"/>
    <property type="match status" value="3"/>
</dbReference>